<dbReference type="InterPro" id="IPR011330">
    <property type="entry name" value="Glyco_hydro/deAcase_b/a-brl"/>
</dbReference>
<dbReference type="GO" id="GO:0000139">
    <property type="term" value="C:Golgi membrane"/>
    <property type="evidence" value="ECO:0007669"/>
    <property type="project" value="TreeGrafter"/>
</dbReference>
<dbReference type="EMBL" id="CADEBC010000525">
    <property type="protein sequence ID" value="CAB3246165.1"/>
    <property type="molecule type" value="Genomic_DNA"/>
</dbReference>
<dbReference type="PANTHER" id="PTHR11607">
    <property type="entry name" value="ALPHA-MANNOSIDASE"/>
    <property type="match status" value="1"/>
</dbReference>
<keyword evidence="6" id="KW-0862">Zinc</keyword>
<dbReference type="Pfam" id="PF09261">
    <property type="entry name" value="Alpha-mann_mid"/>
    <property type="match status" value="2"/>
</dbReference>
<dbReference type="CDD" id="cd10809">
    <property type="entry name" value="GH38N_AMII_GMII_SfManIII_like"/>
    <property type="match status" value="1"/>
</dbReference>
<evidence type="ECO:0000313" key="14">
    <source>
        <dbReference type="EMBL" id="CAB3246165.1"/>
    </source>
</evidence>
<dbReference type="FunFam" id="3.20.110.10:FF:000003">
    <property type="entry name" value="Alpha-mannosidase"/>
    <property type="match status" value="1"/>
</dbReference>
<proteinExistence type="inferred from homology"/>
<dbReference type="Proteomes" id="UP000494106">
    <property type="component" value="Unassembled WGS sequence"/>
</dbReference>
<sequence>MKMRRLSTVFWTASLGIFILILYLECGISLELPKIKHTLEDKDKIYRYKPSKWSAIESKLHPIESELNKHYEKFSDIKFAFHQKKYLLRKRSTNFSNKVQKLSKIPFNLSSCPIQMQIVPKTDIQMLSLYNRIAFDNNSVKDWKTEYKENQWNKTNKLKVFIVPFSHNDPGWIYTFERYYDTRTHMIFSNIVDLLPEGKARKFLWSEISFLAMWWDTDANNDEKMLFQNLLKEKRIEIVTGGWVMNDEANTHWLSTVQQLTAGHQWCIEKLGIAPKNSWSIDPFGYSSTQPYLLKLAGFDNSVIQRVHYRVKKEFASNKQLEFRWRQLWDGVGETDMFTHLFPFVSYNVMYSCGPDPKICCQFDFGSHSVSCLPQKITENNVRERASLILDQWRKKAQLYRSNIVLFPLGDDFRYGDYLEWDKQFQNYDMLIEYINNKEELNAEVQFGNLDDYFEALHSEMNLSDFPVLSGDFFTYADEPLQYWSGYFTSRPFYKNMDRVLLAHVRAAETISSQVMSSYCLSNMMSLQLRDRVEKARRSLALFQHHDAISGTSRAKVVKDYAKKMRRAIENCESVIQQAAYYLLAKPSNIEETHNIYFDDVWRRYNEIPSRITITFDYLSPSRKIVLYNSLPFTRREVLTVFISSPHVEVFDPAGKPVMAQISPAVVGNQRLTFADYKYQLSFPVVVNSLALTTYTVALRSSNSINRYVSYSRVRVYNHNTVKLPKLFRVKQSSAKLMEDINIQIRNSTQVVASMNGLIKTIVSPDGTVVPVNMDFVNYDSQRGDGKNSGAYLFMPSGPAQPFDPEPFPQIFVIEGIYESTIYTALASPELAEVTVAISLINNPSLQQSEVKVVNTLFIDPEVQNLEFAMRFSTNINNKNVFYTDVNGMQMTKRRYFDKLPLQANYYPLPAAAYIEDDYLRFTLLTSTPLGVAALQPGQIEVMQDRRTSIDDSRGLGQAVRDNVRTRHTFKLIIENANNPCPLKIPAEHPSGQLTLGAHVSQQLMLQPLVTMHYTEQDVPLSSGYSRVTLNAADLVLAAYRTDVITKSKDGARIHGMGMTFQRVYLEPCYGNKEISKWYPLSDGQFQIRQLVDVPSYSVHESTLTFVSLKNQLPNDAIIKYLSQLSMRIRRLSAVFWATCLVTFILILYVVTDLSFKLPSIKPAIEEIDNVRGHDPAKWSAFESKLRHIESELNRHHDMVGEIKSAVDQIAEKSQEYYPPQKRPKDVYNEILKPREFKPVADEPPKMRIQFNESSCPIQKQTVPKTDIQMLSMYDRIMFEDIDGGVWKQGWNIEYKEDQWNQKNKLKVFIVPHSHNDPGWLKTFENYYNTQTRAIFTNMVEKMNEGIGRKFVWAEISYLALWWNNDASDKEKALFLDLLKNKKLEIVTGGWVMNDEANSHWISTAQQLTTGHQWCIDNLGIVPKNSWSIDPFGYSSSQPYLLKLAGFDNSVIQRVHYRVKKELASNRQLEFKWRQLWDGVGKTDMFTHMFPFYSYDVPHSCGPDPKICCQFDFKRLPGNGMSCPWGVAPQRITPKNVHEKASLILDQWRKKAQLYRSNVILFPLGDDFRYDRSNEWDNQFQNYDLLIDYINNNEAWNAEIQFGTLEDYFKAVHAEVKMSDFPVLSGDFFTYADRQQHYWSGYFTSRPFYKNMDRVLLAYLRAAETISSQAIASRSVSHIMSLQLRDRVEQARRSLSLFQHHDGITGTARDNVVIDYAKKMQTAIKYCQSAIQQSAYYLLKQPAILDQTMDDVYFDVDDIWRRHDEIPSRITITLDVVSPSRKIILYNALPFTRHEVLTVFVSSPHVEVFDPAGNPMMAQIAPVVAGEKRLAFAANKYQLSFPVTVSSLALTTYTVALRDSMSINKYTSYSHIRVYNADYWTVDLPKMFPVEQPSERLSEDITVQVTNGTKIVATMNGLIKAIVSLDGSVVPVHMDCVQYDSHRGKDNNSGAYLFIPAGPATPFKPEPYPEIVVTEGIYKSTIYTALTSPKAAELVLAISVHNNPSLQQSEVEISNTLLIDPQVDNLELAMRFSTDVKNGDVFYTDLNGMHMIKRRYFDKLPLQANYYPLPAAAYIEDDHLRLTLLTSTPLGVAALQPGQIEVMQDRRLSRDDARGLAQGVLDNVRTRHTFKLIIENANNPCPAGSPAEHPSGQLSLGAHVAQQLQLQPLVALQYTARDDSPRAGHARASLSAADLVLAAYHSHVSTKNKDGTVLHGMGMTFQRVYLESCYGNKEIKKWYPLSDGQFQISELVDAPANSVYESTLTFVNIKNQLPNGVVTLCPQEVRSVFINDTLKAY</sequence>
<evidence type="ECO:0000256" key="11">
    <source>
        <dbReference type="ARBA" id="ARBA00083602"/>
    </source>
</evidence>
<dbReference type="Gene3D" id="3.20.110.10">
    <property type="entry name" value="Glycoside hydrolase 38, N terminal domain"/>
    <property type="match status" value="2"/>
</dbReference>
<dbReference type="InterPro" id="IPR000602">
    <property type="entry name" value="Glyco_hydro_38_N"/>
</dbReference>
<dbReference type="InterPro" id="IPR027291">
    <property type="entry name" value="Glyco_hydro_38_N_sf"/>
</dbReference>
<dbReference type="InterPro" id="IPR015341">
    <property type="entry name" value="Glyco_hydro_38_cen"/>
</dbReference>
<evidence type="ECO:0000256" key="2">
    <source>
        <dbReference type="ARBA" id="ARBA00009792"/>
    </source>
</evidence>
<dbReference type="SUPFAM" id="SSF88688">
    <property type="entry name" value="Families 57/38 glycoside transferase middle domain"/>
    <property type="match status" value="2"/>
</dbReference>
<dbReference type="InterPro" id="IPR050843">
    <property type="entry name" value="Glycosyl_Hydrlase_38"/>
</dbReference>
<keyword evidence="8" id="KW-0326">Glycosidase</keyword>
<evidence type="ECO:0000259" key="13">
    <source>
        <dbReference type="SMART" id="SM00872"/>
    </source>
</evidence>
<dbReference type="InterPro" id="IPR013780">
    <property type="entry name" value="Glyco_hydro_b"/>
</dbReference>
<dbReference type="InterPro" id="IPR028995">
    <property type="entry name" value="Glyco_hydro_57/38_cen_sf"/>
</dbReference>
<dbReference type="SUPFAM" id="SSF88713">
    <property type="entry name" value="Glycoside hydrolase/deacetylase"/>
    <property type="match status" value="2"/>
</dbReference>
<evidence type="ECO:0000256" key="7">
    <source>
        <dbReference type="ARBA" id="ARBA00023157"/>
    </source>
</evidence>
<evidence type="ECO:0000256" key="6">
    <source>
        <dbReference type="ARBA" id="ARBA00022833"/>
    </source>
</evidence>
<dbReference type="Gene3D" id="2.70.98.30">
    <property type="entry name" value="Golgi alpha-mannosidase II, domain 4"/>
    <property type="match status" value="2"/>
</dbReference>
<comment type="similarity">
    <text evidence="2">Belongs to the glycosyl hydrolase 38 family.</text>
</comment>
<dbReference type="InterPro" id="IPR011682">
    <property type="entry name" value="Glyco_hydro_38_C"/>
</dbReference>
<dbReference type="Gene3D" id="2.60.40.1180">
    <property type="entry name" value="Golgi alpha-mannosidase II"/>
    <property type="match status" value="2"/>
</dbReference>
<dbReference type="FunFam" id="1.20.1270.50:FF:000001">
    <property type="entry name" value="Alpha-mannosidase"/>
    <property type="match status" value="2"/>
</dbReference>
<keyword evidence="4" id="KW-0479">Metal-binding</keyword>
<dbReference type="InterPro" id="IPR011013">
    <property type="entry name" value="Gal_mutarotase_sf_dom"/>
</dbReference>
<comment type="subunit">
    <text evidence="3">Homodimer; disulfide-linked.</text>
</comment>
<comment type="caution">
    <text evidence="14">The sequence shown here is derived from an EMBL/GenBank/DDBJ whole genome shotgun (WGS) entry which is preliminary data.</text>
</comment>
<comment type="function">
    <text evidence="9">Catalyzes the first committed step in the biosynthesis of complex N-glycans. It controls conversion of high mannose to complex N-glycans; the final hydrolytic step in the N-glycan maturation pathway.</text>
</comment>
<evidence type="ECO:0000313" key="15">
    <source>
        <dbReference type="Proteomes" id="UP000494106"/>
    </source>
</evidence>
<dbReference type="SMART" id="SM00872">
    <property type="entry name" value="Alpha-mann_mid"/>
    <property type="match status" value="2"/>
</dbReference>
<reference evidence="14 15" key="1">
    <citation type="submission" date="2020-04" db="EMBL/GenBank/DDBJ databases">
        <authorList>
            <person name="Wallbank WR R."/>
            <person name="Pardo Diaz C."/>
            <person name="Kozak K."/>
            <person name="Martin S."/>
            <person name="Jiggins C."/>
            <person name="Moest M."/>
            <person name="Warren A I."/>
            <person name="Byers J.R.P. K."/>
            <person name="Montejo-Kovacevich G."/>
            <person name="Yen C E."/>
        </authorList>
    </citation>
    <scope>NUCLEOTIDE SEQUENCE [LARGE SCALE GENOMIC DNA]</scope>
</reference>
<dbReference type="Pfam" id="PF01074">
    <property type="entry name" value="Glyco_hydro_38N"/>
    <property type="match status" value="2"/>
</dbReference>
<keyword evidence="15" id="KW-1185">Reference proteome</keyword>
<comment type="cofactor">
    <cofactor evidence="1">
        <name>Zn(2+)</name>
        <dbReference type="ChEBI" id="CHEBI:29105"/>
    </cofactor>
</comment>
<dbReference type="EC" id="3.2.1.114" evidence="10"/>
<evidence type="ECO:0000256" key="8">
    <source>
        <dbReference type="ARBA" id="ARBA00023295"/>
    </source>
</evidence>
<keyword evidence="5" id="KW-0378">Hydrolase</keyword>
<evidence type="ECO:0000256" key="12">
    <source>
        <dbReference type="ARBA" id="ARBA00093232"/>
    </source>
</evidence>
<dbReference type="PANTHER" id="PTHR11607:SF3">
    <property type="entry name" value="LYSOSOMAL ALPHA-MANNOSIDASE"/>
    <property type="match status" value="1"/>
</dbReference>
<evidence type="ECO:0000256" key="9">
    <source>
        <dbReference type="ARBA" id="ARBA00059516"/>
    </source>
</evidence>
<evidence type="ECO:0000256" key="3">
    <source>
        <dbReference type="ARBA" id="ARBA00011748"/>
    </source>
</evidence>
<gene>
    <name evidence="14" type="ORF">APLA_LOCUS10758</name>
</gene>
<name>A0A8S1ALV3_ARCPL</name>
<protein>
    <recommendedName>
        <fullName evidence="10">mannosyl-oligosaccharide 1,3-1,6-alpha-mannosidase</fullName>
        <ecNumber evidence="10">3.2.1.114</ecNumber>
    </recommendedName>
    <alternativeName>
        <fullName evidence="11">Mannosyl-oligosaccharide 1,3-1,6-alpha-mannosidase</fullName>
    </alternativeName>
</protein>
<feature type="domain" description="Glycoside hydrolase family 38 central" evidence="13">
    <location>
        <begin position="1637"/>
        <end position="1720"/>
    </location>
</feature>
<keyword evidence="7" id="KW-1015">Disulfide bond</keyword>
<accession>A0A8S1ALV3</accession>
<organism evidence="14 15">
    <name type="scientific">Arctia plantaginis</name>
    <name type="common">Wood tiger moth</name>
    <name type="synonym">Phalaena plantaginis</name>
    <dbReference type="NCBI Taxonomy" id="874455"/>
    <lineage>
        <taxon>Eukaryota</taxon>
        <taxon>Metazoa</taxon>
        <taxon>Ecdysozoa</taxon>
        <taxon>Arthropoda</taxon>
        <taxon>Hexapoda</taxon>
        <taxon>Insecta</taxon>
        <taxon>Pterygota</taxon>
        <taxon>Neoptera</taxon>
        <taxon>Endopterygota</taxon>
        <taxon>Lepidoptera</taxon>
        <taxon>Glossata</taxon>
        <taxon>Ditrysia</taxon>
        <taxon>Noctuoidea</taxon>
        <taxon>Erebidae</taxon>
        <taxon>Arctiinae</taxon>
        <taxon>Arctia</taxon>
    </lineage>
</organism>
<dbReference type="GO" id="GO:0006491">
    <property type="term" value="P:N-glycan processing"/>
    <property type="evidence" value="ECO:0007669"/>
    <property type="project" value="TreeGrafter"/>
</dbReference>
<dbReference type="OrthoDB" id="10261055at2759"/>
<evidence type="ECO:0000256" key="4">
    <source>
        <dbReference type="ARBA" id="ARBA00022723"/>
    </source>
</evidence>
<evidence type="ECO:0000256" key="1">
    <source>
        <dbReference type="ARBA" id="ARBA00001947"/>
    </source>
</evidence>
<dbReference type="Pfam" id="PF07748">
    <property type="entry name" value="Glyco_hydro_38C"/>
    <property type="match status" value="2"/>
</dbReference>
<dbReference type="FunFam" id="3.20.110.10:FF:000010">
    <property type="entry name" value="Alpha-mannosidase"/>
    <property type="match status" value="1"/>
</dbReference>
<evidence type="ECO:0000256" key="10">
    <source>
        <dbReference type="ARBA" id="ARBA00066412"/>
    </source>
</evidence>
<feature type="domain" description="Glycoside hydrolase family 38 central" evidence="13">
    <location>
        <begin position="482"/>
        <end position="565"/>
    </location>
</feature>
<dbReference type="GO" id="GO:0046872">
    <property type="term" value="F:metal ion binding"/>
    <property type="evidence" value="ECO:0007669"/>
    <property type="project" value="UniProtKB-KW"/>
</dbReference>
<dbReference type="SUPFAM" id="SSF74650">
    <property type="entry name" value="Galactose mutarotase-like"/>
    <property type="match status" value="2"/>
</dbReference>
<dbReference type="GO" id="GO:0006013">
    <property type="term" value="P:mannose metabolic process"/>
    <property type="evidence" value="ECO:0007669"/>
    <property type="project" value="InterPro"/>
</dbReference>
<evidence type="ECO:0000256" key="5">
    <source>
        <dbReference type="ARBA" id="ARBA00022801"/>
    </source>
</evidence>
<dbReference type="GO" id="GO:0030246">
    <property type="term" value="F:carbohydrate binding"/>
    <property type="evidence" value="ECO:0007669"/>
    <property type="project" value="InterPro"/>
</dbReference>
<dbReference type="GO" id="GO:0004572">
    <property type="term" value="F:mannosyl-oligosaccharide 1,3-1,6-alpha-mannosidase activity"/>
    <property type="evidence" value="ECO:0007669"/>
    <property type="project" value="UniProtKB-EC"/>
</dbReference>
<dbReference type="InterPro" id="IPR037094">
    <property type="entry name" value="Glyco_hydro_38_cen_sf"/>
</dbReference>
<comment type="catalytic activity">
    <reaction evidence="12">
        <text>N(4)-{beta-D-GlcNAc-(1-&gt;2)-alpha-D-Man-(1-&gt;3)-[alpha-D-Man-(1-&gt;3)-[alpha-D-Man-(1-&gt;6)]-alpha-D-Man-(1-&gt;6)]-beta-D-Man-(1-&gt;4)-beta-D-GlcNAc-(1-&gt;4)-beta-D-GlcNAc}-L-asparaginyl-[protein] + 2 H2O = 2 alpha-D-mannopyranose + an N(4)-{beta-D-GlcNAc-(1-&gt;2)-alpha-D-Man-(1-&gt;3)-[alpha-D-Man-(1-&gt;6)]-beta-D-Man-(1-&gt;4)-beta-D-GlcNAc-(1-&gt;4)-beta-D-GlcNAc}-L-asparaginyl-[protein]</text>
        <dbReference type="Rhea" id="RHEA:56052"/>
        <dbReference type="Rhea" id="RHEA-COMP:14368"/>
        <dbReference type="Rhea" id="RHEA-COMP:14369"/>
        <dbReference type="ChEBI" id="CHEBI:15377"/>
        <dbReference type="ChEBI" id="CHEBI:28729"/>
        <dbReference type="ChEBI" id="CHEBI:60615"/>
        <dbReference type="ChEBI" id="CHEBI:60625"/>
        <dbReference type="EC" id="3.2.1.114"/>
    </reaction>
</comment>
<dbReference type="Gene3D" id="1.20.1270.50">
    <property type="entry name" value="Glycoside hydrolase family 38, central domain"/>
    <property type="match status" value="2"/>
</dbReference>